<comment type="caution">
    <text evidence="10">The sequence shown here is derived from an EMBL/GenBank/DDBJ whole genome shotgun (WGS) entry which is preliminary data.</text>
</comment>
<reference evidence="10 11" key="1">
    <citation type="submission" date="2016-01" db="EMBL/GenBank/DDBJ databases">
        <title>The new phylogeny of the genus Mycobacterium.</title>
        <authorList>
            <person name="Tarcisio F."/>
            <person name="Conor M."/>
            <person name="Antonella G."/>
            <person name="Elisabetta G."/>
            <person name="Giulia F.S."/>
            <person name="Sara T."/>
            <person name="Anna F."/>
            <person name="Clotilde B."/>
            <person name="Roberto B."/>
            <person name="Veronica D.S."/>
            <person name="Fabio R."/>
            <person name="Monica P."/>
            <person name="Olivier J."/>
            <person name="Enrico T."/>
            <person name="Nicola S."/>
        </authorList>
    </citation>
    <scope>NUCLEOTIDE SEQUENCE [LARGE SCALE GENOMIC DNA]</scope>
    <source>
        <strain evidence="10 11">DSM 44153</strain>
    </source>
</reference>
<comment type="subcellular location">
    <subcellularLocation>
        <location evidence="1">Cytoplasm</location>
    </subcellularLocation>
</comment>
<evidence type="ECO:0000256" key="6">
    <source>
        <dbReference type="ARBA" id="ARBA00023277"/>
    </source>
</evidence>
<dbReference type="PANTHER" id="PTHR42891">
    <property type="entry name" value="D-GLYCERO-BETA-D-MANNO-HEPTOSE-1,7-BISPHOSPHATE 7-PHOSPHATASE"/>
    <property type="match status" value="1"/>
</dbReference>
<dbReference type="Gene3D" id="3.40.50.1000">
    <property type="entry name" value="HAD superfamily/HAD-like"/>
    <property type="match status" value="1"/>
</dbReference>
<feature type="region of interest" description="Disordered" evidence="8">
    <location>
        <begin position="199"/>
        <end position="218"/>
    </location>
</feature>
<dbReference type="AlphaFoldDB" id="A0A1X2EKQ4"/>
<accession>A0A1X2EKQ4</accession>
<dbReference type="InterPro" id="IPR001173">
    <property type="entry name" value="Glyco_trans_2-like"/>
</dbReference>
<dbReference type="Gene3D" id="3.90.550.10">
    <property type="entry name" value="Spore Coat Polysaccharide Biosynthesis Protein SpsA, Chain A"/>
    <property type="match status" value="1"/>
</dbReference>
<dbReference type="InterPro" id="IPR006543">
    <property type="entry name" value="Histidinol-phos"/>
</dbReference>
<organism evidence="10 11">
    <name type="scientific">Mycolicibacillus trivialis</name>
    <dbReference type="NCBI Taxonomy" id="1798"/>
    <lineage>
        <taxon>Bacteria</taxon>
        <taxon>Bacillati</taxon>
        <taxon>Actinomycetota</taxon>
        <taxon>Actinomycetes</taxon>
        <taxon>Mycobacteriales</taxon>
        <taxon>Mycobacteriaceae</taxon>
        <taxon>Mycolicibacillus</taxon>
    </lineage>
</organism>
<evidence type="ECO:0000256" key="4">
    <source>
        <dbReference type="ARBA" id="ARBA00022723"/>
    </source>
</evidence>
<dbReference type="EMBL" id="LQPZ01000018">
    <property type="protein sequence ID" value="ORX05542.1"/>
    <property type="molecule type" value="Genomic_DNA"/>
</dbReference>
<dbReference type="InterPro" id="IPR029044">
    <property type="entry name" value="Nucleotide-diphossugar_trans"/>
</dbReference>
<keyword evidence="6" id="KW-0119">Carbohydrate metabolism</keyword>
<dbReference type="GO" id="GO:0005975">
    <property type="term" value="P:carbohydrate metabolic process"/>
    <property type="evidence" value="ECO:0007669"/>
    <property type="project" value="InterPro"/>
</dbReference>
<evidence type="ECO:0000256" key="1">
    <source>
        <dbReference type="ARBA" id="ARBA00004496"/>
    </source>
</evidence>
<dbReference type="GO" id="GO:0016791">
    <property type="term" value="F:phosphatase activity"/>
    <property type="evidence" value="ECO:0007669"/>
    <property type="project" value="InterPro"/>
</dbReference>
<dbReference type="OrthoDB" id="9781367at2"/>
<sequence length="504" mass="52971">MTAPGVAVVVPTVGRPALHRLLTALGAAAGPAPPEIVVVDDRQDTRIPLPLPELPQVPQVLVLRSGGRGPAAARNIGWRASSGEWVCFLDDDVEPGPAWCAQLEVDLKTAATTAGAVGSQGVIAVPAPAGRRPSDQERRTLRLAEAQWITADMAYRRSALVDSGGFDERFPRAYREDADLALRLTDAGSTILAGTRETRHPIDTGSASPWSSLRAQRGNRDDALMRRKHGRRWRAAIGEGRGRLPAHLLSVAAAATAVGGVLARSRRAGGAGLVSWLALTADFAARRIAAGPRTTAEITAMILTSALIPPVAVAQRALGAWRFRGARAEPVLAVLLDRDDTLIHDGPYLNDPDRVVPLPGAAAALHRLRSHGMRLGVVSNQSGVAKGLISAEQLTAVNARVDRLLGPFDTWQICRHDDGDGCTCRKPAPGLVTAAAAALGVPARRCVMIGDTGGDVTAGLAADAHAILVPTERTRAEEVRAARADAAVADTLGDAVTLVLERMR</sequence>
<evidence type="ECO:0000256" key="2">
    <source>
        <dbReference type="ARBA" id="ARBA00005628"/>
    </source>
</evidence>
<evidence type="ECO:0000256" key="7">
    <source>
        <dbReference type="ARBA" id="ARBA00031828"/>
    </source>
</evidence>
<keyword evidence="3" id="KW-0963">Cytoplasm</keyword>
<dbReference type="InterPro" id="IPR036412">
    <property type="entry name" value="HAD-like_sf"/>
</dbReference>
<evidence type="ECO:0000313" key="10">
    <source>
        <dbReference type="EMBL" id="ORX05542.1"/>
    </source>
</evidence>
<proteinExistence type="inferred from homology"/>
<dbReference type="InterPro" id="IPR006549">
    <property type="entry name" value="HAD-SF_hydro_IIIA"/>
</dbReference>
<evidence type="ECO:0000259" key="9">
    <source>
        <dbReference type="Pfam" id="PF00535"/>
    </source>
</evidence>
<evidence type="ECO:0000256" key="5">
    <source>
        <dbReference type="ARBA" id="ARBA00022801"/>
    </source>
</evidence>
<name>A0A1X2EKQ4_9MYCO</name>
<dbReference type="Proteomes" id="UP000193090">
    <property type="component" value="Unassembled WGS sequence"/>
</dbReference>
<feature type="compositionally biased region" description="Polar residues" evidence="8">
    <location>
        <begin position="205"/>
        <end position="214"/>
    </location>
</feature>
<dbReference type="GO" id="GO:0005737">
    <property type="term" value="C:cytoplasm"/>
    <property type="evidence" value="ECO:0007669"/>
    <property type="project" value="UniProtKB-SubCell"/>
</dbReference>
<keyword evidence="4" id="KW-0479">Metal-binding</keyword>
<dbReference type="STRING" id="1798.AWC30_08910"/>
<dbReference type="GO" id="GO:0046872">
    <property type="term" value="F:metal ion binding"/>
    <property type="evidence" value="ECO:0007669"/>
    <property type="project" value="UniProtKB-KW"/>
</dbReference>
<dbReference type="InterPro" id="IPR023214">
    <property type="entry name" value="HAD_sf"/>
</dbReference>
<keyword evidence="5 10" id="KW-0378">Hydrolase</keyword>
<dbReference type="SUPFAM" id="SSF56784">
    <property type="entry name" value="HAD-like"/>
    <property type="match status" value="1"/>
</dbReference>
<evidence type="ECO:0000313" key="11">
    <source>
        <dbReference type="Proteomes" id="UP000193090"/>
    </source>
</evidence>
<gene>
    <name evidence="10" type="ORF">AWC30_08910</name>
</gene>
<dbReference type="InterPro" id="IPR004446">
    <property type="entry name" value="Heptose_bisP_phosphatase"/>
</dbReference>
<dbReference type="NCBIfam" id="TIGR01656">
    <property type="entry name" value="Histidinol-ppas"/>
    <property type="match status" value="1"/>
</dbReference>
<feature type="domain" description="Glycosyltransferase 2-like" evidence="9">
    <location>
        <begin position="8"/>
        <end position="103"/>
    </location>
</feature>
<protein>
    <recommendedName>
        <fullName evidence="7">D,D-heptose 1,7-bisphosphate phosphatase</fullName>
    </recommendedName>
</protein>
<keyword evidence="11" id="KW-1185">Reference proteome</keyword>
<comment type="similarity">
    <text evidence="2">Belongs to the GmhB family.</text>
</comment>
<dbReference type="RefSeq" id="WP_085109791.1">
    <property type="nucleotide sequence ID" value="NZ_LQPZ01000018.1"/>
</dbReference>
<dbReference type="Pfam" id="PF13242">
    <property type="entry name" value="Hydrolase_like"/>
    <property type="match status" value="1"/>
</dbReference>
<dbReference type="Pfam" id="PF00535">
    <property type="entry name" value="Glycos_transf_2"/>
    <property type="match status" value="1"/>
</dbReference>
<dbReference type="PANTHER" id="PTHR42891:SF1">
    <property type="entry name" value="D-GLYCERO-BETA-D-MANNO-HEPTOSE-1,7-BISPHOSPHATE 7-PHOSPHATASE"/>
    <property type="match status" value="1"/>
</dbReference>
<evidence type="ECO:0000256" key="8">
    <source>
        <dbReference type="SAM" id="MobiDB-lite"/>
    </source>
</evidence>
<evidence type="ECO:0000256" key="3">
    <source>
        <dbReference type="ARBA" id="ARBA00022490"/>
    </source>
</evidence>
<dbReference type="SUPFAM" id="SSF53448">
    <property type="entry name" value="Nucleotide-diphospho-sugar transferases"/>
    <property type="match status" value="1"/>
</dbReference>
<dbReference type="NCBIfam" id="TIGR01662">
    <property type="entry name" value="HAD-SF-IIIA"/>
    <property type="match status" value="1"/>
</dbReference>